<accession>A0A2N8TLT6</accession>
<dbReference type="Proteomes" id="UP000235943">
    <property type="component" value="Unassembled WGS sequence"/>
</dbReference>
<evidence type="ECO:0000256" key="1">
    <source>
        <dbReference type="SAM" id="Phobius"/>
    </source>
</evidence>
<reference evidence="2 3" key="1">
    <citation type="submission" date="2018-01" db="EMBL/GenBank/DDBJ databases">
        <title>Draft genome sequence of Streptomyces sp. 13K301.</title>
        <authorList>
            <person name="Sahin N."/>
            <person name="Saygin H."/>
            <person name="Ay H."/>
        </authorList>
    </citation>
    <scope>NUCLEOTIDE SEQUENCE [LARGE SCALE GENOMIC DNA]</scope>
    <source>
        <strain evidence="2 3">13K301</strain>
    </source>
</reference>
<dbReference type="InterPro" id="IPR039708">
    <property type="entry name" value="MT1774/Rv1733c-like"/>
</dbReference>
<evidence type="ECO:0000313" key="3">
    <source>
        <dbReference type="Proteomes" id="UP000235943"/>
    </source>
</evidence>
<dbReference type="RefSeq" id="WP_102910935.1">
    <property type="nucleotide sequence ID" value="NZ_POUC01000176.1"/>
</dbReference>
<dbReference type="EMBL" id="POUC01000176">
    <property type="protein sequence ID" value="PNG19939.1"/>
    <property type="molecule type" value="Genomic_DNA"/>
</dbReference>
<comment type="caution">
    <text evidence="2">The sequence shown here is derived from an EMBL/GenBank/DDBJ whole genome shotgun (WGS) entry which is preliminary data.</text>
</comment>
<feature type="transmembrane region" description="Helical" evidence="1">
    <location>
        <begin position="156"/>
        <end position="178"/>
    </location>
</feature>
<gene>
    <name evidence="2" type="ORF">C1J00_22885</name>
</gene>
<protein>
    <recommendedName>
        <fullName evidence="4">Proline rich protein membrane protein</fullName>
    </recommendedName>
</protein>
<feature type="transmembrane region" description="Helical" evidence="1">
    <location>
        <begin position="32"/>
        <end position="56"/>
    </location>
</feature>
<dbReference type="PANTHER" id="PTHR42305">
    <property type="entry name" value="MEMBRANE PROTEIN RV1733C-RELATED"/>
    <property type="match status" value="1"/>
</dbReference>
<keyword evidence="1" id="KW-0812">Transmembrane</keyword>
<dbReference type="PANTHER" id="PTHR42305:SF1">
    <property type="entry name" value="MEMBRANE PROTEIN RV1733C-RELATED"/>
    <property type="match status" value="1"/>
</dbReference>
<proteinExistence type="predicted"/>
<keyword evidence="3" id="KW-1185">Reference proteome</keyword>
<dbReference type="OrthoDB" id="4322330at2"/>
<organism evidence="2 3">
    <name type="scientific">Streptomyces cahuitamycinicus</name>
    <dbReference type="NCBI Taxonomy" id="2070367"/>
    <lineage>
        <taxon>Bacteria</taxon>
        <taxon>Bacillati</taxon>
        <taxon>Actinomycetota</taxon>
        <taxon>Actinomycetes</taxon>
        <taxon>Kitasatosporales</taxon>
        <taxon>Streptomycetaceae</taxon>
        <taxon>Streptomyces</taxon>
    </lineage>
</organism>
<dbReference type="AlphaFoldDB" id="A0A2N8TLT6"/>
<keyword evidence="1" id="KW-1133">Transmembrane helix</keyword>
<name>A0A2N8TLT6_9ACTN</name>
<sequence length="205" mass="22601">MPDPIPRAQPPPIRTVRWWRWRRNPLRRPNDLLQAWIGLILAITVVITAPLTAWAVGTTVHDRLTAAANEQARAGGDTTAVLLNDAPGHPEPGSAEARETRYPVKVRYTAPDGTARTATTDVDPGLPAGHRVEVWTNAEGTLTKPPMPPDEISNRAVGAGALTGITMLITGTLAYRLTARVLDQRRMRAWETEWQQTARRWTTSP</sequence>
<keyword evidence="1" id="KW-0472">Membrane</keyword>
<evidence type="ECO:0000313" key="2">
    <source>
        <dbReference type="EMBL" id="PNG19939.1"/>
    </source>
</evidence>
<evidence type="ECO:0008006" key="4">
    <source>
        <dbReference type="Google" id="ProtNLM"/>
    </source>
</evidence>